<evidence type="ECO:0000256" key="2">
    <source>
        <dbReference type="ARBA" id="ARBA00022692"/>
    </source>
</evidence>
<evidence type="ECO:0000313" key="8">
    <source>
        <dbReference type="EMBL" id="QQP93527.1"/>
    </source>
</evidence>
<keyword evidence="5 6" id="KW-0807">Transducer</keyword>
<accession>A0ABX7BKG2</accession>
<evidence type="ECO:0000256" key="6">
    <source>
        <dbReference type="PROSITE-ProRule" id="PRU00284"/>
    </source>
</evidence>
<proteinExistence type="predicted"/>
<dbReference type="Pfam" id="PF00015">
    <property type="entry name" value="MCPsignal"/>
    <property type="match status" value="1"/>
</dbReference>
<dbReference type="SMART" id="SM00283">
    <property type="entry name" value="MA"/>
    <property type="match status" value="1"/>
</dbReference>
<evidence type="ECO:0000256" key="5">
    <source>
        <dbReference type="ARBA" id="ARBA00023224"/>
    </source>
</evidence>
<name>A0ABX7BKG2_9PROT</name>
<dbReference type="EMBL" id="CP067422">
    <property type="protein sequence ID" value="QQP93527.1"/>
    <property type="molecule type" value="Genomic_DNA"/>
</dbReference>
<dbReference type="RefSeq" id="WP_201083153.1">
    <property type="nucleotide sequence ID" value="NZ_CP067422.1"/>
</dbReference>
<keyword evidence="3" id="KW-1133">Transmembrane helix</keyword>
<evidence type="ECO:0000259" key="7">
    <source>
        <dbReference type="PROSITE" id="PS50111"/>
    </source>
</evidence>
<protein>
    <submittedName>
        <fullName evidence="8">Methyl-accepting chemotaxis protein</fullName>
    </submittedName>
</protein>
<dbReference type="Gene3D" id="1.10.287.950">
    <property type="entry name" value="Methyl-accepting chemotaxis protein"/>
    <property type="match status" value="1"/>
</dbReference>
<keyword evidence="2" id="KW-0812">Transmembrane</keyword>
<reference evidence="8" key="1">
    <citation type="submission" date="2021-02" db="EMBL/GenBank/DDBJ databases">
        <title>Skermanella TT6 skin isolate.</title>
        <authorList>
            <person name="Lee K."/>
            <person name="Ganzorig M."/>
        </authorList>
    </citation>
    <scope>NUCLEOTIDE SEQUENCE</scope>
    <source>
        <strain evidence="8">TT6</strain>
    </source>
</reference>
<evidence type="ECO:0000313" key="9">
    <source>
        <dbReference type="Proteomes" id="UP000595197"/>
    </source>
</evidence>
<feature type="domain" description="Methyl-accepting transducer" evidence="7">
    <location>
        <begin position="25"/>
        <end position="272"/>
    </location>
</feature>
<keyword evidence="9" id="KW-1185">Reference proteome</keyword>
<gene>
    <name evidence="8" type="ORF">IGS68_33440</name>
</gene>
<evidence type="ECO:0000256" key="1">
    <source>
        <dbReference type="ARBA" id="ARBA00004141"/>
    </source>
</evidence>
<dbReference type="PANTHER" id="PTHR32089:SF119">
    <property type="entry name" value="METHYL-ACCEPTING CHEMOTAXIS PROTEIN CTPL"/>
    <property type="match status" value="1"/>
</dbReference>
<dbReference type="InterPro" id="IPR004089">
    <property type="entry name" value="MCPsignal_dom"/>
</dbReference>
<dbReference type="PANTHER" id="PTHR32089">
    <property type="entry name" value="METHYL-ACCEPTING CHEMOTAXIS PROTEIN MCPB"/>
    <property type="match status" value="1"/>
</dbReference>
<keyword evidence="8" id="KW-0614">Plasmid</keyword>
<evidence type="ECO:0000256" key="3">
    <source>
        <dbReference type="ARBA" id="ARBA00022989"/>
    </source>
</evidence>
<comment type="subcellular location">
    <subcellularLocation>
        <location evidence="1">Membrane</location>
        <topology evidence="1">Multi-pass membrane protein</topology>
    </subcellularLocation>
</comment>
<keyword evidence="4" id="KW-0472">Membrane</keyword>
<dbReference type="SUPFAM" id="SSF58104">
    <property type="entry name" value="Methyl-accepting chemotaxis protein (MCP) signaling domain"/>
    <property type="match status" value="1"/>
</dbReference>
<dbReference type="Proteomes" id="UP000595197">
    <property type="component" value="Plasmid pTT6-2"/>
</dbReference>
<evidence type="ECO:0000256" key="4">
    <source>
        <dbReference type="ARBA" id="ARBA00023136"/>
    </source>
</evidence>
<geneLocation type="plasmid" evidence="8 9">
    <name>pTT6-2</name>
</geneLocation>
<sequence length="470" mass="49501">MRDSVSIGADQAANTETAIVELAREIGSLGVAFADVAGHVDDVSGRIAHQVSVLAELRGDAADMAAGTGHVGAAAAAARAVTAKAQEQVAQGRGQVDNALAGLHTLTEDVTAIDRQSADLTDALVRVGKVAQEISAIAKQTNLLALNATIEAARAGSAGRGFAVVAHEVKALAGKTAVATQEIDATLRYLTEQVKALAARGAGAAAKASSVGSDASRIGDLMETLAGAIDDVDRQQDRIEDSAGLIGTGIATVERRIVELSAGITRSSGNLNQARDRLNGLLASSEKLIGLSSRLDVETVDTPFIRAVRDGAARVASILEQAIDAGTLTLDALFDADYRPVPGTSPEQCVTRFSDAADRLLAGYLDGILEMSDRIVFCNATDRNGYFPTHNAKYRHPQRPGDTQWNAAHCRNRRMFNDRVGLAAGRSRDPFLLQAYRRDMGGTFELMKDVSAPILVKGRHWGALRIAYQA</sequence>
<dbReference type="PROSITE" id="PS50111">
    <property type="entry name" value="CHEMOTAXIS_TRANSDUC_2"/>
    <property type="match status" value="1"/>
</dbReference>
<organism evidence="8 9">
    <name type="scientific">Skermanella cutis</name>
    <dbReference type="NCBI Taxonomy" id="2775420"/>
    <lineage>
        <taxon>Bacteria</taxon>
        <taxon>Pseudomonadati</taxon>
        <taxon>Pseudomonadota</taxon>
        <taxon>Alphaproteobacteria</taxon>
        <taxon>Rhodospirillales</taxon>
        <taxon>Azospirillaceae</taxon>
        <taxon>Skermanella</taxon>
    </lineage>
</organism>